<proteinExistence type="predicted"/>
<feature type="chain" id="PRO_5032897560" evidence="1">
    <location>
        <begin position="28"/>
        <end position="62"/>
    </location>
</feature>
<accession>A0A811PBA3</accession>
<keyword evidence="1" id="KW-0732">Signal</keyword>
<keyword evidence="3" id="KW-1185">Reference proteome</keyword>
<comment type="caution">
    <text evidence="2">The sequence shown here is derived from an EMBL/GenBank/DDBJ whole genome shotgun (WGS) entry which is preliminary data.</text>
</comment>
<gene>
    <name evidence="2" type="ORF">NCGR_LOCUS26167</name>
</gene>
<evidence type="ECO:0000313" key="2">
    <source>
        <dbReference type="EMBL" id="CAD6239139.1"/>
    </source>
</evidence>
<feature type="signal peptide" evidence="1">
    <location>
        <begin position="1"/>
        <end position="27"/>
    </location>
</feature>
<name>A0A811PBA3_9POAL</name>
<organism evidence="2 3">
    <name type="scientific">Miscanthus lutarioriparius</name>
    <dbReference type="NCBI Taxonomy" id="422564"/>
    <lineage>
        <taxon>Eukaryota</taxon>
        <taxon>Viridiplantae</taxon>
        <taxon>Streptophyta</taxon>
        <taxon>Embryophyta</taxon>
        <taxon>Tracheophyta</taxon>
        <taxon>Spermatophyta</taxon>
        <taxon>Magnoliopsida</taxon>
        <taxon>Liliopsida</taxon>
        <taxon>Poales</taxon>
        <taxon>Poaceae</taxon>
        <taxon>PACMAD clade</taxon>
        <taxon>Panicoideae</taxon>
        <taxon>Andropogonodae</taxon>
        <taxon>Andropogoneae</taxon>
        <taxon>Saccharinae</taxon>
        <taxon>Miscanthus</taxon>
    </lineage>
</organism>
<evidence type="ECO:0000256" key="1">
    <source>
        <dbReference type="SAM" id="SignalP"/>
    </source>
</evidence>
<reference evidence="2" key="1">
    <citation type="submission" date="2020-10" db="EMBL/GenBank/DDBJ databases">
        <authorList>
            <person name="Han B."/>
            <person name="Lu T."/>
            <person name="Zhao Q."/>
            <person name="Huang X."/>
            <person name="Zhao Y."/>
        </authorList>
    </citation>
    <scope>NUCLEOTIDE SEQUENCE</scope>
</reference>
<dbReference type="Proteomes" id="UP000604825">
    <property type="component" value="Unassembled WGS sequence"/>
</dbReference>
<protein>
    <submittedName>
        <fullName evidence="2">Uncharacterized protein</fullName>
    </submittedName>
</protein>
<dbReference type="AlphaFoldDB" id="A0A811PBA3"/>
<evidence type="ECO:0000313" key="3">
    <source>
        <dbReference type="Proteomes" id="UP000604825"/>
    </source>
</evidence>
<dbReference type="EMBL" id="CAJGYO010000006">
    <property type="protein sequence ID" value="CAD6239139.1"/>
    <property type="molecule type" value="Genomic_DNA"/>
</dbReference>
<sequence length="62" mass="6320">MARPCSSLLLGAVAVALVLAAAPSALAGDPDYLQDLCVTDLNSDAKLNAGFAQLAGHCRIEH</sequence>